<evidence type="ECO:0000259" key="9">
    <source>
        <dbReference type="Pfam" id="PF00082"/>
    </source>
</evidence>
<dbReference type="InterPro" id="IPR022398">
    <property type="entry name" value="Peptidase_S8_His-AS"/>
</dbReference>
<evidence type="ECO:0008006" key="13">
    <source>
        <dbReference type="Google" id="ProtNLM"/>
    </source>
</evidence>
<evidence type="ECO:0000256" key="6">
    <source>
        <dbReference type="RuleBase" id="RU003355"/>
    </source>
</evidence>
<evidence type="ECO:0000256" key="4">
    <source>
        <dbReference type="ARBA" id="ARBA00022825"/>
    </source>
</evidence>
<reference evidence="11 12" key="1">
    <citation type="submission" date="2009-11" db="EMBL/GenBank/DDBJ databases">
        <title>Annotation of Allomyces macrogynus ATCC 38327.</title>
        <authorList>
            <consortium name="The Broad Institute Genome Sequencing Platform"/>
            <person name="Russ C."/>
            <person name="Cuomo C."/>
            <person name="Burger G."/>
            <person name="Gray M.W."/>
            <person name="Holland P.W.H."/>
            <person name="King N."/>
            <person name="Lang F.B.F."/>
            <person name="Roger A.J."/>
            <person name="Ruiz-Trillo I."/>
            <person name="Young S.K."/>
            <person name="Zeng Q."/>
            <person name="Gargeya S."/>
            <person name="Fitzgerald M."/>
            <person name="Haas B."/>
            <person name="Abouelleil A."/>
            <person name="Alvarado L."/>
            <person name="Arachchi H.M."/>
            <person name="Berlin A."/>
            <person name="Chapman S.B."/>
            <person name="Gearin G."/>
            <person name="Goldberg J."/>
            <person name="Griggs A."/>
            <person name="Gujja S."/>
            <person name="Hansen M."/>
            <person name="Heiman D."/>
            <person name="Howarth C."/>
            <person name="Larimer J."/>
            <person name="Lui A."/>
            <person name="MacDonald P.J.P."/>
            <person name="McCowen C."/>
            <person name="Montmayeur A."/>
            <person name="Murphy C."/>
            <person name="Neiman D."/>
            <person name="Pearson M."/>
            <person name="Priest M."/>
            <person name="Roberts A."/>
            <person name="Saif S."/>
            <person name="Shea T."/>
            <person name="Sisk P."/>
            <person name="Stolte C."/>
            <person name="Sykes S."/>
            <person name="Wortman J."/>
            <person name="Nusbaum C."/>
            <person name="Birren B."/>
        </authorList>
    </citation>
    <scope>NUCLEOTIDE SEQUENCE [LARGE SCALE GENOMIC DNA]</scope>
    <source>
        <strain evidence="11 12">ATCC 38327</strain>
    </source>
</reference>
<keyword evidence="3 5" id="KW-0378">Hydrolase</keyword>
<dbReference type="SUPFAM" id="SSF54897">
    <property type="entry name" value="Protease propeptides/inhibitors"/>
    <property type="match status" value="1"/>
</dbReference>
<dbReference type="AlphaFoldDB" id="A0A0L0TAM9"/>
<dbReference type="GO" id="GO:0004252">
    <property type="term" value="F:serine-type endopeptidase activity"/>
    <property type="evidence" value="ECO:0007669"/>
    <property type="project" value="UniProtKB-UniRule"/>
</dbReference>
<dbReference type="InterPro" id="IPR034193">
    <property type="entry name" value="PCSK9_ProteinaseK-like"/>
</dbReference>
<dbReference type="PROSITE" id="PS51892">
    <property type="entry name" value="SUBTILASE"/>
    <property type="match status" value="1"/>
</dbReference>
<dbReference type="EMBL" id="GG745373">
    <property type="protein sequence ID" value="KNE71594.1"/>
    <property type="molecule type" value="Genomic_DNA"/>
</dbReference>
<dbReference type="InterPro" id="IPR036852">
    <property type="entry name" value="Peptidase_S8/S53_dom_sf"/>
</dbReference>
<dbReference type="eggNOG" id="KOG1153">
    <property type="taxonomic scope" value="Eukaryota"/>
</dbReference>
<sequence length="539" mass="56376">MTTPVMPHRKRNTRVPLLVLAALALLALVARTTRANPDADAEPLAVHAAGQHAPRGALDDALAKLTHIVQQHQAASPPTQEQQQQQQDPSQDGSASTNADTTSTNADAGDGASTGSTSAPDTADPEPPIDTSALTTGSVTEWFNQAQSAVESLLRLAAMGENYIVTIRASEPVETFLSHIKWLEQHLSTDLGLGKILHKYNFGDHVYYGYSGTFHPTVVSMLRALPIVEFVDHDHLVSVSGPTTTQTGAPWGLARICRASGPVSSPLTYTYPTTAAGSGVDAYILDTGINTAHVDFRGRAVWAPQVFSASKTFTDKHGHGTHVAGTIGSTTYGVAKSVRLVAVKVLDDSGNGPWSNVIAGIDYVVKQYRATKRPSVINISISGTKNSAFNSAISAAIAAGVHVVVAAGNDAKDACNYSPSTASNVISVGATNPQEQVAVFSNYGSCVTLFAPGQQITSTYKGSTTATMSLSGTSMASPHVAGAVASLLSQVLASNRVALTPAQVRNYFIKKSLATVKNVGSSPNRMLYLNPAGVTLSSF</sequence>
<comment type="similarity">
    <text evidence="1 5 6">Belongs to the peptidase S8 family.</text>
</comment>
<dbReference type="InterPro" id="IPR050131">
    <property type="entry name" value="Peptidase_S8_subtilisin-like"/>
</dbReference>
<dbReference type="PANTHER" id="PTHR43806">
    <property type="entry name" value="PEPTIDASE S8"/>
    <property type="match status" value="1"/>
</dbReference>
<dbReference type="Proteomes" id="UP000054350">
    <property type="component" value="Unassembled WGS sequence"/>
</dbReference>
<organism evidence="11 12">
    <name type="scientific">Allomyces macrogynus (strain ATCC 38327)</name>
    <name type="common">Allomyces javanicus var. macrogynus</name>
    <dbReference type="NCBI Taxonomy" id="578462"/>
    <lineage>
        <taxon>Eukaryota</taxon>
        <taxon>Fungi</taxon>
        <taxon>Fungi incertae sedis</taxon>
        <taxon>Blastocladiomycota</taxon>
        <taxon>Blastocladiomycetes</taxon>
        <taxon>Blastocladiales</taxon>
        <taxon>Blastocladiaceae</taxon>
        <taxon>Allomyces</taxon>
    </lineage>
</organism>
<dbReference type="PROSITE" id="PS00136">
    <property type="entry name" value="SUBTILASE_ASP"/>
    <property type="match status" value="1"/>
</dbReference>
<feature type="domain" description="Peptidase S8/S53" evidence="9">
    <location>
        <begin position="284"/>
        <end position="512"/>
    </location>
</feature>
<evidence type="ECO:0000256" key="1">
    <source>
        <dbReference type="ARBA" id="ARBA00011073"/>
    </source>
</evidence>
<feature type="compositionally biased region" description="Low complexity" evidence="7">
    <location>
        <begin position="73"/>
        <end position="111"/>
    </location>
</feature>
<feature type="active site" description="Charge relay system" evidence="5">
    <location>
        <position position="474"/>
    </location>
</feature>
<name>A0A0L0TAM9_ALLM3</name>
<dbReference type="PRINTS" id="PR00723">
    <property type="entry name" value="SUBTILISIN"/>
</dbReference>
<dbReference type="Gene3D" id="3.40.50.200">
    <property type="entry name" value="Peptidase S8/S53 domain"/>
    <property type="match status" value="1"/>
</dbReference>
<dbReference type="InterPro" id="IPR023827">
    <property type="entry name" value="Peptidase_S8_Asp-AS"/>
</dbReference>
<evidence type="ECO:0000313" key="11">
    <source>
        <dbReference type="EMBL" id="KNE71594.1"/>
    </source>
</evidence>
<evidence type="ECO:0000256" key="8">
    <source>
        <dbReference type="SAM" id="SignalP"/>
    </source>
</evidence>
<protein>
    <recommendedName>
        <fullName evidence="13">Peptidase S8/S53 domain-containing protein</fullName>
    </recommendedName>
</protein>
<dbReference type="SUPFAM" id="SSF52743">
    <property type="entry name" value="Subtilisin-like"/>
    <property type="match status" value="1"/>
</dbReference>
<gene>
    <name evidence="11" type="ORF">AMAG_16156</name>
</gene>
<feature type="active site" description="Charge relay system" evidence="5">
    <location>
        <position position="286"/>
    </location>
</feature>
<evidence type="ECO:0000259" key="10">
    <source>
        <dbReference type="Pfam" id="PF05922"/>
    </source>
</evidence>
<dbReference type="FunFam" id="3.40.50.200:FF:000007">
    <property type="entry name" value="Subtilisin-like serine protease"/>
    <property type="match status" value="1"/>
</dbReference>
<evidence type="ECO:0000256" key="3">
    <source>
        <dbReference type="ARBA" id="ARBA00022801"/>
    </source>
</evidence>
<keyword evidence="4 5" id="KW-0720">Serine protease</keyword>
<feature type="active site" description="Charge relay system" evidence="5">
    <location>
        <position position="319"/>
    </location>
</feature>
<feature type="domain" description="Inhibitor I9" evidence="10">
    <location>
        <begin position="162"/>
        <end position="238"/>
    </location>
</feature>
<evidence type="ECO:0000256" key="2">
    <source>
        <dbReference type="ARBA" id="ARBA00022670"/>
    </source>
</evidence>
<dbReference type="STRING" id="578462.A0A0L0TAM9"/>
<dbReference type="CDD" id="cd04077">
    <property type="entry name" value="Peptidases_S8_PCSK9_ProteinaseK_like"/>
    <property type="match status" value="1"/>
</dbReference>
<proteinExistence type="inferred from homology"/>
<evidence type="ECO:0000256" key="5">
    <source>
        <dbReference type="PROSITE-ProRule" id="PRU01240"/>
    </source>
</evidence>
<dbReference type="InterPro" id="IPR023828">
    <property type="entry name" value="Peptidase_S8_Ser-AS"/>
</dbReference>
<evidence type="ECO:0000256" key="7">
    <source>
        <dbReference type="SAM" id="MobiDB-lite"/>
    </source>
</evidence>
<dbReference type="Pfam" id="PF05922">
    <property type="entry name" value="Inhibitor_I9"/>
    <property type="match status" value="1"/>
</dbReference>
<dbReference type="PANTHER" id="PTHR43806:SF11">
    <property type="entry name" value="CEREVISIN-RELATED"/>
    <property type="match status" value="1"/>
</dbReference>
<dbReference type="InterPro" id="IPR000209">
    <property type="entry name" value="Peptidase_S8/S53_dom"/>
</dbReference>
<evidence type="ECO:0000313" key="12">
    <source>
        <dbReference type="Proteomes" id="UP000054350"/>
    </source>
</evidence>
<dbReference type="GO" id="GO:0006508">
    <property type="term" value="P:proteolysis"/>
    <property type="evidence" value="ECO:0007669"/>
    <property type="project" value="UniProtKB-KW"/>
</dbReference>
<accession>A0A0L0TAM9</accession>
<dbReference type="PROSITE" id="PS00137">
    <property type="entry name" value="SUBTILASE_HIS"/>
    <property type="match status" value="1"/>
</dbReference>
<dbReference type="PROSITE" id="PS00138">
    <property type="entry name" value="SUBTILASE_SER"/>
    <property type="match status" value="1"/>
</dbReference>
<dbReference type="InterPro" id="IPR015500">
    <property type="entry name" value="Peptidase_S8_subtilisin-rel"/>
</dbReference>
<feature type="chain" id="PRO_5005548685" description="Peptidase S8/S53 domain-containing protein" evidence="8">
    <location>
        <begin position="36"/>
        <end position="539"/>
    </location>
</feature>
<dbReference type="GO" id="GO:0005615">
    <property type="term" value="C:extracellular space"/>
    <property type="evidence" value="ECO:0007669"/>
    <property type="project" value="TreeGrafter"/>
</dbReference>
<dbReference type="Pfam" id="PF00082">
    <property type="entry name" value="Peptidase_S8"/>
    <property type="match status" value="1"/>
</dbReference>
<dbReference type="OrthoDB" id="206201at2759"/>
<keyword evidence="2 5" id="KW-0645">Protease</keyword>
<keyword evidence="8" id="KW-0732">Signal</keyword>
<keyword evidence="12" id="KW-1185">Reference proteome</keyword>
<dbReference type="VEuPathDB" id="FungiDB:AMAG_16156"/>
<reference evidence="12" key="2">
    <citation type="submission" date="2009-11" db="EMBL/GenBank/DDBJ databases">
        <title>The Genome Sequence of Allomyces macrogynus strain ATCC 38327.</title>
        <authorList>
            <consortium name="The Broad Institute Genome Sequencing Platform"/>
            <person name="Russ C."/>
            <person name="Cuomo C."/>
            <person name="Shea T."/>
            <person name="Young S.K."/>
            <person name="Zeng Q."/>
            <person name="Koehrsen M."/>
            <person name="Haas B."/>
            <person name="Borodovsky M."/>
            <person name="Guigo R."/>
            <person name="Alvarado L."/>
            <person name="Berlin A."/>
            <person name="Borenstein D."/>
            <person name="Chen Z."/>
            <person name="Engels R."/>
            <person name="Freedman E."/>
            <person name="Gellesch M."/>
            <person name="Goldberg J."/>
            <person name="Griggs A."/>
            <person name="Gujja S."/>
            <person name="Heiman D."/>
            <person name="Hepburn T."/>
            <person name="Howarth C."/>
            <person name="Jen D."/>
            <person name="Larson L."/>
            <person name="Lewis B."/>
            <person name="Mehta T."/>
            <person name="Park D."/>
            <person name="Pearson M."/>
            <person name="Roberts A."/>
            <person name="Saif S."/>
            <person name="Shenoy N."/>
            <person name="Sisk P."/>
            <person name="Stolte C."/>
            <person name="Sykes S."/>
            <person name="Walk T."/>
            <person name="White J."/>
            <person name="Yandava C."/>
            <person name="Burger G."/>
            <person name="Gray M.W."/>
            <person name="Holland P.W.H."/>
            <person name="King N."/>
            <person name="Lang F.B.F."/>
            <person name="Roger A.J."/>
            <person name="Ruiz-Trillo I."/>
            <person name="Lander E."/>
            <person name="Nusbaum C."/>
        </authorList>
    </citation>
    <scope>NUCLEOTIDE SEQUENCE [LARGE SCALE GENOMIC DNA]</scope>
    <source>
        <strain evidence="12">ATCC 38327</strain>
    </source>
</reference>
<dbReference type="InterPro" id="IPR010259">
    <property type="entry name" value="S8pro/Inhibitor_I9"/>
</dbReference>
<feature type="region of interest" description="Disordered" evidence="7">
    <location>
        <begin position="70"/>
        <end position="134"/>
    </location>
</feature>
<feature type="signal peptide" evidence="8">
    <location>
        <begin position="1"/>
        <end position="35"/>
    </location>
</feature>